<evidence type="ECO:0000256" key="2">
    <source>
        <dbReference type="ARBA" id="ARBA00023315"/>
    </source>
</evidence>
<dbReference type="Gene3D" id="3.40.630.30">
    <property type="match status" value="1"/>
</dbReference>
<evidence type="ECO:0000313" key="4">
    <source>
        <dbReference type="EMBL" id="MFI0792900.1"/>
    </source>
</evidence>
<dbReference type="Proteomes" id="UP001611075">
    <property type="component" value="Unassembled WGS sequence"/>
</dbReference>
<dbReference type="CDD" id="cd04301">
    <property type="entry name" value="NAT_SF"/>
    <property type="match status" value="1"/>
</dbReference>
<sequence>MTILLRRATADDLHTVGALHHQSRVAAYSSFLPAEALADPTPEAMGAYWAERWSWERDEHLMTVVERDGRLVGFSYLGPDDQEDPATGLLNAIHLDPAEQGRGTGRALMADALATMRGRGWRRAVLWVLERNAHARRFYEHGGWRPTGERREEQIGAVRTPQLRYARELQESKVVDL</sequence>
<evidence type="ECO:0000256" key="1">
    <source>
        <dbReference type="ARBA" id="ARBA00022679"/>
    </source>
</evidence>
<protein>
    <submittedName>
        <fullName evidence="4">GNAT family N-acetyltransferase</fullName>
        <ecNumber evidence="4">2.3.-.-</ecNumber>
    </submittedName>
</protein>
<dbReference type="InterPro" id="IPR016181">
    <property type="entry name" value="Acyl_CoA_acyltransferase"/>
</dbReference>
<dbReference type="PROSITE" id="PS51186">
    <property type="entry name" value="GNAT"/>
    <property type="match status" value="1"/>
</dbReference>
<dbReference type="Pfam" id="PF00583">
    <property type="entry name" value="Acetyltransf_1"/>
    <property type="match status" value="1"/>
</dbReference>
<dbReference type="EC" id="2.3.-.-" evidence="4"/>
<keyword evidence="2 4" id="KW-0012">Acyltransferase</keyword>
<dbReference type="InterPro" id="IPR050832">
    <property type="entry name" value="Bact_Acetyltransf"/>
</dbReference>
<dbReference type="SUPFAM" id="SSF55729">
    <property type="entry name" value="Acyl-CoA N-acyltransferases (Nat)"/>
    <property type="match status" value="1"/>
</dbReference>
<keyword evidence="5" id="KW-1185">Reference proteome</keyword>
<feature type="domain" description="N-acetyltransferase" evidence="3">
    <location>
        <begin position="3"/>
        <end position="170"/>
    </location>
</feature>
<dbReference type="PANTHER" id="PTHR43877">
    <property type="entry name" value="AMINOALKYLPHOSPHONATE N-ACETYLTRANSFERASE-RELATED-RELATED"/>
    <property type="match status" value="1"/>
</dbReference>
<dbReference type="GO" id="GO:0016746">
    <property type="term" value="F:acyltransferase activity"/>
    <property type="evidence" value="ECO:0007669"/>
    <property type="project" value="UniProtKB-KW"/>
</dbReference>
<gene>
    <name evidence="4" type="ORF">ACH4OY_09395</name>
</gene>
<dbReference type="RefSeq" id="WP_396677940.1">
    <property type="nucleotide sequence ID" value="NZ_JBIRPU010000004.1"/>
</dbReference>
<evidence type="ECO:0000259" key="3">
    <source>
        <dbReference type="PROSITE" id="PS51186"/>
    </source>
</evidence>
<comment type="caution">
    <text evidence="4">The sequence shown here is derived from an EMBL/GenBank/DDBJ whole genome shotgun (WGS) entry which is preliminary data.</text>
</comment>
<dbReference type="InterPro" id="IPR000182">
    <property type="entry name" value="GNAT_dom"/>
</dbReference>
<organism evidence="4 5">
    <name type="scientific">Micromonospora rubida</name>
    <dbReference type="NCBI Taxonomy" id="2697657"/>
    <lineage>
        <taxon>Bacteria</taxon>
        <taxon>Bacillati</taxon>
        <taxon>Actinomycetota</taxon>
        <taxon>Actinomycetes</taxon>
        <taxon>Micromonosporales</taxon>
        <taxon>Micromonosporaceae</taxon>
        <taxon>Micromonospora</taxon>
    </lineage>
</organism>
<name>A0ABW7SGS9_9ACTN</name>
<dbReference type="EMBL" id="JBIRPU010000004">
    <property type="protein sequence ID" value="MFI0792900.1"/>
    <property type="molecule type" value="Genomic_DNA"/>
</dbReference>
<reference evidence="4 5" key="1">
    <citation type="submission" date="2024-10" db="EMBL/GenBank/DDBJ databases">
        <title>The Natural Products Discovery Center: Release of the First 8490 Sequenced Strains for Exploring Actinobacteria Biosynthetic Diversity.</title>
        <authorList>
            <person name="Kalkreuter E."/>
            <person name="Kautsar S.A."/>
            <person name="Yang D."/>
            <person name="Bader C.D."/>
            <person name="Teijaro C.N."/>
            <person name="Fluegel L."/>
            <person name="Davis C.M."/>
            <person name="Simpson J.R."/>
            <person name="Lauterbach L."/>
            <person name="Steele A.D."/>
            <person name="Gui C."/>
            <person name="Meng S."/>
            <person name="Li G."/>
            <person name="Viehrig K."/>
            <person name="Ye F."/>
            <person name="Su P."/>
            <person name="Kiefer A.F."/>
            <person name="Nichols A."/>
            <person name="Cepeda A.J."/>
            <person name="Yan W."/>
            <person name="Fan B."/>
            <person name="Jiang Y."/>
            <person name="Adhikari A."/>
            <person name="Zheng C.-J."/>
            <person name="Schuster L."/>
            <person name="Cowan T.M."/>
            <person name="Smanski M.J."/>
            <person name="Chevrette M.G."/>
            <person name="De Carvalho L.P.S."/>
            <person name="Shen B."/>
        </authorList>
    </citation>
    <scope>NUCLEOTIDE SEQUENCE [LARGE SCALE GENOMIC DNA]</scope>
    <source>
        <strain evidence="4 5">NPDC021253</strain>
    </source>
</reference>
<proteinExistence type="predicted"/>
<accession>A0ABW7SGS9</accession>
<keyword evidence="1 4" id="KW-0808">Transferase</keyword>
<evidence type="ECO:0000313" key="5">
    <source>
        <dbReference type="Proteomes" id="UP001611075"/>
    </source>
</evidence>